<dbReference type="AlphaFoldDB" id="A0A3D8RXZ3"/>
<evidence type="ECO:0000259" key="2">
    <source>
        <dbReference type="Pfam" id="PF24476"/>
    </source>
</evidence>
<name>A0A3D8RXZ3_9EURO</name>
<dbReference type="Pfam" id="PF24476">
    <property type="entry name" value="DUF7580"/>
    <property type="match status" value="1"/>
</dbReference>
<feature type="domain" description="DUF7580" evidence="2">
    <location>
        <begin position="198"/>
        <end position="550"/>
    </location>
</feature>
<dbReference type="STRING" id="1810919.A0A3D8RXZ3"/>
<comment type="caution">
    <text evidence="3">The sequence shown here is derived from an EMBL/GenBank/DDBJ whole genome shotgun (WGS) entry which is preliminary data.</text>
</comment>
<dbReference type="GeneID" id="38116144"/>
<gene>
    <name evidence="3" type="ORF">DSM5745_05774</name>
</gene>
<dbReference type="EMBL" id="PVWQ01000006">
    <property type="protein sequence ID" value="RDW78922.1"/>
    <property type="molecule type" value="Genomic_DNA"/>
</dbReference>
<sequence>MSGLEIVGVVLGAIPITIAAIELYQERQTRIAFRNKKPYVLRLIQALKEQHYLLKSDIQLTLNGAGVEYNNPAHQPVGAMLRDPAVANAVKDYLGDDSEIYFGAVNACYIALARLVGRIQGLGAVTDLENLVRTYTGSALPEKIRFSVKRDELEKQIWYLNMATTSLRRISDNMVALKIQVAIDSSSRQIARFASALGTVRDYAKRLYSAVSAAYPGPCHAHHEARLFLCSRSNLMDRTTNATRRRNFSFTVLLSPAMSTSTLTASYRTDIKVAEVGEAPTGHIGNTGRTRVVIRPPTPPATAAPLRSAMDDLCKGIQRARDGGIMLDLQVSETNCLTYCYQQGPSASCSVHLEVESTGFVTLERLLAKTERQWLLNHRIALSLTIASSLLQLISTPWLQLPLTSRTVRFSKSGVDVAALDFSMIPEPFVEELFHKPTTGTVGNARVGVRDCMLELGILLLGIAHWRTMDDYANERTNDGQPAARSRYGLANGWTDASTYLILPFQRDVIRRCVDCTFATSGPSLEWDDVVLRKSIAEYVLKPLQENCPQQLR</sequence>
<proteinExistence type="predicted"/>
<dbReference type="PANTHER" id="PTHR35186">
    <property type="entry name" value="ANK_REP_REGION DOMAIN-CONTAINING PROTEIN"/>
    <property type="match status" value="1"/>
</dbReference>
<feature type="transmembrane region" description="Helical" evidence="1">
    <location>
        <begin position="6"/>
        <end position="24"/>
    </location>
</feature>
<keyword evidence="1" id="KW-0812">Transmembrane</keyword>
<accession>A0A3D8RXZ3</accession>
<dbReference type="InterPro" id="IPR056002">
    <property type="entry name" value="DUF7580"/>
</dbReference>
<protein>
    <recommendedName>
        <fullName evidence="2">DUF7580 domain-containing protein</fullName>
    </recommendedName>
</protein>
<evidence type="ECO:0000313" key="3">
    <source>
        <dbReference type="EMBL" id="RDW78922.1"/>
    </source>
</evidence>
<reference evidence="3 4" key="1">
    <citation type="journal article" date="2018" name="IMA Fungus">
        <title>IMA Genome-F 9: Draft genome sequence of Annulohypoxylon stygium, Aspergillus mulundensis, Berkeleyomyces basicola (syn. Thielaviopsis basicola), Ceratocystis smalleyi, two Cercospora beticola strains, Coleophoma cylindrospora, Fusarium fracticaudum, Phialophora cf. hyalina, and Morchella septimelata.</title>
        <authorList>
            <person name="Wingfield B.D."/>
            <person name="Bills G.F."/>
            <person name="Dong Y."/>
            <person name="Huang W."/>
            <person name="Nel W.J."/>
            <person name="Swalarsk-Parry B.S."/>
            <person name="Vaghefi N."/>
            <person name="Wilken P.M."/>
            <person name="An Z."/>
            <person name="de Beer Z.W."/>
            <person name="De Vos L."/>
            <person name="Chen L."/>
            <person name="Duong T.A."/>
            <person name="Gao Y."/>
            <person name="Hammerbacher A."/>
            <person name="Kikkert J.R."/>
            <person name="Li Y."/>
            <person name="Li H."/>
            <person name="Li K."/>
            <person name="Li Q."/>
            <person name="Liu X."/>
            <person name="Ma X."/>
            <person name="Naidoo K."/>
            <person name="Pethybridge S.J."/>
            <person name="Sun J."/>
            <person name="Steenkamp E.T."/>
            <person name="van der Nest M.A."/>
            <person name="van Wyk S."/>
            <person name="Wingfield M.J."/>
            <person name="Xiong C."/>
            <person name="Yue Q."/>
            <person name="Zhang X."/>
        </authorList>
    </citation>
    <scope>NUCLEOTIDE SEQUENCE [LARGE SCALE GENOMIC DNA]</scope>
    <source>
        <strain evidence="3 4">DSM 5745</strain>
    </source>
</reference>
<dbReference type="Proteomes" id="UP000256690">
    <property type="component" value="Unassembled WGS sequence"/>
</dbReference>
<evidence type="ECO:0000256" key="1">
    <source>
        <dbReference type="SAM" id="Phobius"/>
    </source>
</evidence>
<organism evidence="3 4">
    <name type="scientific">Aspergillus mulundensis</name>
    <dbReference type="NCBI Taxonomy" id="1810919"/>
    <lineage>
        <taxon>Eukaryota</taxon>
        <taxon>Fungi</taxon>
        <taxon>Dikarya</taxon>
        <taxon>Ascomycota</taxon>
        <taxon>Pezizomycotina</taxon>
        <taxon>Eurotiomycetes</taxon>
        <taxon>Eurotiomycetidae</taxon>
        <taxon>Eurotiales</taxon>
        <taxon>Aspergillaceae</taxon>
        <taxon>Aspergillus</taxon>
        <taxon>Aspergillus subgen. Nidulantes</taxon>
    </lineage>
</organism>
<keyword evidence="4" id="KW-1185">Reference proteome</keyword>
<keyword evidence="1" id="KW-1133">Transmembrane helix</keyword>
<keyword evidence="1" id="KW-0472">Membrane</keyword>
<dbReference type="OrthoDB" id="3565018at2759"/>
<evidence type="ECO:0000313" key="4">
    <source>
        <dbReference type="Proteomes" id="UP000256690"/>
    </source>
</evidence>
<dbReference type="RefSeq" id="XP_026603622.1">
    <property type="nucleotide sequence ID" value="XM_026747790.1"/>
</dbReference>
<dbReference type="PANTHER" id="PTHR35186:SF4">
    <property type="entry name" value="PRION-INHIBITION AND PROPAGATION HELO DOMAIN-CONTAINING PROTEIN"/>
    <property type="match status" value="1"/>
</dbReference>